<evidence type="ECO:0000313" key="2">
    <source>
        <dbReference type="Proteomes" id="UP000311919"/>
    </source>
</evidence>
<gene>
    <name evidence="1" type="ORF">EWB00_001461</name>
</gene>
<sequence>MQEEERRGDGDIEFSATYGSRSNLTVRVWGSLKGSAEVFGAEFLMGTANEGKNTFRRLCEEVKRRRTERVAPSSLWFFPPFIFIGQHCRLGLQDRPYFN</sequence>
<proteinExistence type="predicted"/>
<dbReference type="EMBL" id="SKCS01001404">
    <property type="protein sequence ID" value="TNN04578.1"/>
    <property type="molecule type" value="Genomic_DNA"/>
</dbReference>
<reference evidence="1 2" key="1">
    <citation type="submission" date="2019-03" db="EMBL/GenBank/DDBJ databases">
        <title>An improved genome assembly of the fluke Schistosoma japonicum.</title>
        <authorList>
            <person name="Hu W."/>
            <person name="Luo F."/>
            <person name="Yin M."/>
            <person name="Mo X."/>
            <person name="Sun C."/>
            <person name="Wu Q."/>
            <person name="Zhu B."/>
            <person name="Xiang M."/>
            <person name="Wang J."/>
            <person name="Wang Y."/>
            <person name="Zhang T."/>
            <person name="Xu B."/>
            <person name="Zheng H."/>
            <person name="Feng Z."/>
        </authorList>
    </citation>
    <scope>NUCLEOTIDE SEQUENCE [LARGE SCALE GENOMIC DNA]</scope>
    <source>
        <strain evidence="1">HuSjv2</strain>
        <tissue evidence="1">Worms</tissue>
    </source>
</reference>
<name>A0A4Z2CK40_SCHJA</name>
<comment type="caution">
    <text evidence="1">The sequence shown here is derived from an EMBL/GenBank/DDBJ whole genome shotgun (WGS) entry which is preliminary data.</text>
</comment>
<accession>A0A4Z2CK40</accession>
<evidence type="ECO:0000313" key="1">
    <source>
        <dbReference type="EMBL" id="TNN04578.1"/>
    </source>
</evidence>
<dbReference type="Proteomes" id="UP000311919">
    <property type="component" value="Unassembled WGS sequence"/>
</dbReference>
<dbReference type="AlphaFoldDB" id="A0A4Z2CK40"/>
<organism evidence="1 2">
    <name type="scientific">Schistosoma japonicum</name>
    <name type="common">Blood fluke</name>
    <dbReference type="NCBI Taxonomy" id="6182"/>
    <lineage>
        <taxon>Eukaryota</taxon>
        <taxon>Metazoa</taxon>
        <taxon>Spiralia</taxon>
        <taxon>Lophotrochozoa</taxon>
        <taxon>Platyhelminthes</taxon>
        <taxon>Trematoda</taxon>
        <taxon>Digenea</taxon>
        <taxon>Strigeidida</taxon>
        <taxon>Schistosomatoidea</taxon>
        <taxon>Schistosomatidae</taxon>
        <taxon>Schistosoma</taxon>
    </lineage>
</organism>
<protein>
    <submittedName>
        <fullName evidence="1">Uncharacterized protein</fullName>
    </submittedName>
</protein>
<keyword evidence="2" id="KW-1185">Reference proteome</keyword>